<feature type="signal peptide" evidence="2">
    <location>
        <begin position="1"/>
        <end position="17"/>
    </location>
</feature>
<reference evidence="3" key="1">
    <citation type="submission" date="2016-06" db="UniProtKB">
        <authorList>
            <consortium name="WormBaseParasite"/>
        </authorList>
    </citation>
    <scope>IDENTIFICATION</scope>
</reference>
<dbReference type="PANTHER" id="PTHR23352:SF2">
    <property type="entry name" value="NEURAL PROLIFERATION DIFFERENTIATION AND CONTROL PROTEIN 1"/>
    <property type="match status" value="1"/>
</dbReference>
<organism evidence="3">
    <name type="scientific">Echinostoma caproni</name>
    <dbReference type="NCBI Taxonomy" id="27848"/>
    <lineage>
        <taxon>Eukaryota</taxon>
        <taxon>Metazoa</taxon>
        <taxon>Spiralia</taxon>
        <taxon>Lophotrochozoa</taxon>
        <taxon>Platyhelminthes</taxon>
        <taxon>Trematoda</taxon>
        <taxon>Digenea</taxon>
        <taxon>Plagiorchiida</taxon>
        <taxon>Echinostomata</taxon>
        <taxon>Echinostomatoidea</taxon>
        <taxon>Echinostomatidae</taxon>
        <taxon>Echinostoma</taxon>
    </lineage>
</organism>
<dbReference type="InterPro" id="IPR009635">
    <property type="entry name" value="NPDC1"/>
</dbReference>
<evidence type="ECO:0000313" key="3">
    <source>
        <dbReference type="WBParaSite" id="ECPE_0001437801-mRNA-1"/>
    </source>
</evidence>
<dbReference type="GO" id="GO:0016020">
    <property type="term" value="C:membrane"/>
    <property type="evidence" value="ECO:0007669"/>
    <property type="project" value="InterPro"/>
</dbReference>
<name>A0A183B553_9TREM</name>
<feature type="chain" id="PRO_5008146065" evidence="2">
    <location>
        <begin position="18"/>
        <end position="130"/>
    </location>
</feature>
<dbReference type="WBParaSite" id="ECPE_0001437801-mRNA-1">
    <property type="protein sequence ID" value="ECPE_0001437801-mRNA-1"/>
    <property type="gene ID" value="ECPE_0001437801"/>
</dbReference>
<sequence>LICGVLLLIFWVRQSRKQAALQSNLEAAQLQIATTPQLGDRHLATSAQCYHFAHQKQQMISQTTSEEADSVDVAGDDGGDITDDTNSESVYEFPGLDMENGREVENPGFNPQSPQIPQPGVDKCSPLRVP</sequence>
<feature type="region of interest" description="Disordered" evidence="1">
    <location>
        <begin position="60"/>
        <end position="130"/>
    </location>
</feature>
<keyword evidence="2" id="KW-0732">Signal</keyword>
<accession>A0A183B553</accession>
<dbReference type="Pfam" id="PF06809">
    <property type="entry name" value="NPDC1"/>
    <property type="match status" value="1"/>
</dbReference>
<feature type="compositionally biased region" description="Acidic residues" evidence="1">
    <location>
        <begin position="66"/>
        <end position="86"/>
    </location>
</feature>
<dbReference type="AlphaFoldDB" id="A0A183B553"/>
<proteinExistence type="predicted"/>
<dbReference type="PANTHER" id="PTHR23352">
    <property type="entry name" value="NEURAL PROLIFERATION DIFFERENTIATION AND CONTROL PROTEIN-1 NPDC-1 PROTEIN"/>
    <property type="match status" value="1"/>
</dbReference>
<evidence type="ECO:0000256" key="1">
    <source>
        <dbReference type="SAM" id="MobiDB-lite"/>
    </source>
</evidence>
<evidence type="ECO:0000256" key="2">
    <source>
        <dbReference type="SAM" id="SignalP"/>
    </source>
</evidence>
<protein>
    <submittedName>
        <fullName evidence="3">WC1 tail</fullName>
    </submittedName>
</protein>